<dbReference type="Proteomes" id="UP001320768">
    <property type="component" value="Unassembled WGS sequence"/>
</dbReference>
<evidence type="ECO:0000313" key="1">
    <source>
        <dbReference type="EMBL" id="MCP8351809.1"/>
    </source>
</evidence>
<dbReference type="EMBL" id="JAKUDN010000001">
    <property type="protein sequence ID" value="MCP8351809.1"/>
    <property type="molecule type" value="Genomic_DNA"/>
</dbReference>
<keyword evidence="2" id="KW-1185">Reference proteome</keyword>
<sequence>MRKIILSLMLITLLAGCGQQYQSARFEYTSFTQQTSVVLINLRPSITELEIVKFANEDGSLINTVTQDGFYTFAYNINRFQQRYFEEEGNYVLLLNPGYYAIKRISVSNGPLHLSSPIFNDAVRIDPLGFNPYLGAFYAPAGKVVYVGDLHMKYHPITKLFRIKHVYHDRAAQRYLQATYPALSRQLTRGPYYEGNYRYQYEYRY</sequence>
<reference evidence="1 2" key="1">
    <citation type="journal article" date="2022" name="Nat. Microbiol.">
        <title>The microbiome of a bacterivorous marine choanoflagellate contains a resource-demanding obligate bacterial associate.</title>
        <authorList>
            <person name="Needham D.M."/>
            <person name="Poirier C."/>
            <person name="Bachy C."/>
            <person name="George E.E."/>
            <person name="Wilken S."/>
            <person name="Yung C.C.M."/>
            <person name="Limardo A.J."/>
            <person name="Morando M."/>
            <person name="Sudek L."/>
            <person name="Malmstrom R.R."/>
            <person name="Keeling P.J."/>
            <person name="Santoro A.E."/>
            <person name="Worden A.Z."/>
        </authorList>
    </citation>
    <scope>NUCLEOTIDE SEQUENCE [LARGE SCALE GENOMIC DNA]</scope>
    <source>
        <strain evidence="1 2">Comchoano-2</strain>
    </source>
</reference>
<organism evidence="1 2">
    <name type="scientific">Candidatus Synchoanobacter obligatus</name>
    <dbReference type="NCBI Taxonomy" id="2919597"/>
    <lineage>
        <taxon>Bacteria</taxon>
        <taxon>Pseudomonadati</taxon>
        <taxon>Pseudomonadota</taxon>
        <taxon>Gammaproteobacteria</taxon>
        <taxon>Candidatus Comchoanobacterales</taxon>
        <taxon>Candidatus Comchoanobacteraceae</taxon>
        <taxon>Candidatus Synchoanobacter</taxon>
    </lineage>
</organism>
<evidence type="ECO:0008006" key="3">
    <source>
        <dbReference type="Google" id="ProtNLM"/>
    </source>
</evidence>
<comment type="caution">
    <text evidence="1">The sequence shown here is derived from an EMBL/GenBank/DDBJ whole genome shotgun (WGS) entry which is preliminary data.</text>
</comment>
<protein>
    <recommendedName>
        <fullName evidence="3">Lipoprotein</fullName>
    </recommendedName>
</protein>
<accession>A0ABT1L3M1</accession>
<name>A0ABT1L3M1_9GAMM</name>
<evidence type="ECO:0000313" key="2">
    <source>
        <dbReference type="Proteomes" id="UP001320768"/>
    </source>
</evidence>
<gene>
    <name evidence="1" type="ORF">MKS91_00670</name>
</gene>
<proteinExistence type="predicted"/>
<dbReference type="RefSeq" id="WP_258568922.1">
    <property type="nucleotide sequence ID" value="NZ_JAKUDN010000001.1"/>
</dbReference>
<dbReference type="PROSITE" id="PS51257">
    <property type="entry name" value="PROKAR_LIPOPROTEIN"/>
    <property type="match status" value="1"/>
</dbReference>